<dbReference type="NCBIfam" id="TIGR02246">
    <property type="entry name" value="SgcJ/EcaC family oxidoreductase"/>
    <property type="match status" value="1"/>
</dbReference>
<dbReference type="Pfam" id="PF13474">
    <property type="entry name" value="SnoaL_3"/>
    <property type="match status" value="2"/>
</dbReference>
<dbReference type="InterPro" id="IPR037401">
    <property type="entry name" value="SnoaL-like"/>
</dbReference>
<sequence>MPADEEQIRTLIERWAEAVRSGDMSGVLADHSEDIVMFDVPPPYDGVRGIDAYREAWPQFFEWQEQGASFQIESLDVTAGDDVAFAHALLRCGTPQELADRPENRLRLTLGLRKESGRWVVAHEHHSFPYTGTDTDMGTEAGGGDVASEREVRLLHQQWYDRTAAKDLDGLMAAIGEDIVSYEHEEPLQYVGLDAVRAVCKRGLDAASGAVGWDVPDLTILAREDLAVAWGLNHVRAEQGTGETIEAWSRGTRVFRRQEGAWVVVHQHLSIPYDPATGEARTDLHP</sequence>
<protein>
    <submittedName>
        <fullName evidence="2">SgcJ/EcaC family oxidoreductase</fullName>
    </submittedName>
</protein>
<name>A0ABR7LR95_9ACTN</name>
<evidence type="ECO:0000313" key="2">
    <source>
        <dbReference type="EMBL" id="MBC6466933.1"/>
    </source>
</evidence>
<organism evidence="2 3">
    <name type="scientific">Actinomadura alba</name>
    <dbReference type="NCBI Taxonomy" id="406431"/>
    <lineage>
        <taxon>Bacteria</taxon>
        <taxon>Bacillati</taxon>
        <taxon>Actinomycetota</taxon>
        <taxon>Actinomycetes</taxon>
        <taxon>Streptosporangiales</taxon>
        <taxon>Thermomonosporaceae</taxon>
        <taxon>Actinomadura</taxon>
    </lineage>
</organism>
<proteinExistence type="predicted"/>
<evidence type="ECO:0000313" key="3">
    <source>
        <dbReference type="Proteomes" id="UP000805614"/>
    </source>
</evidence>
<dbReference type="RefSeq" id="WP_187243942.1">
    <property type="nucleotide sequence ID" value="NZ_BAAAOK010000027.1"/>
</dbReference>
<dbReference type="InterPro" id="IPR011944">
    <property type="entry name" value="Steroid_delta5-4_isomerase"/>
</dbReference>
<dbReference type="InterPro" id="IPR032710">
    <property type="entry name" value="NTF2-like_dom_sf"/>
</dbReference>
<comment type="caution">
    <text evidence="2">The sequence shown here is derived from an EMBL/GenBank/DDBJ whole genome shotgun (WGS) entry which is preliminary data.</text>
</comment>
<keyword evidence="3" id="KW-1185">Reference proteome</keyword>
<dbReference type="EMBL" id="JABVEC010000010">
    <property type="protein sequence ID" value="MBC6466933.1"/>
    <property type="molecule type" value="Genomic_DNA"/>
</dbReference>
<evidence type="ECO:0000259" key="1">
    <source>
        <dbReference type="Pfam" id="PF13474"/>
    </source>
</evidence>
<gene>
    <name evidence="2" type="ORF">HKK74_15695</name>
</gene>
<accession>A0ABR7LR95</accession>
<dbReference type="SUPFAM" id="SSF54427">
    <property type="entry name" value="NTF2-like"/>
    <property type="match status" value="2"/>
</dbReference>
<feature type="domain" description="SnoaL-like" evidence="1">
    <location>
        <begin position="8"/>
        <end position="130"/>
    </location>
</feature>
<reference evidence="2 3" key="1">
    <citation type="submission" date="2020-06" db="EMBL/GenBank/DDBJ databases">
        <title>Actinomadura xiongansis sp. nov., isolated from soil of Baiyangdian.</title>
        <authorList>
            <person name="Zhang X."/>
        </authorList>
    </citation>
    <scope>NUCLEOTIDE SEQUENCE [LARGE SCALE GENOMIC DNA]</scope>
    <source>
        <strain evidence="2 3">HBUM206468</strain>
    </source>
</reference>
<dbReference type="Proteomes" id="UP000805614">
    <property type="component" value="Unassembled WGS sequence"/>
</dbReference>
<dbReference type="Gene3D" id="3.10.450.50">
    <property type="match status" value="2"/>
</dbReference>
<feature type="domain" description="SnoaL-like" evidence="1">
    <location>
        <begin position="155"/>
        <end position="273"/>
    </location>
</feature>